<sequence length="185" mass="20789">MSNESKVPALVLDNPTPTLFVDFDGTLHRGHALLDASGQASLDTGNPLFEFVPQLERLLNPYPSVEIVLTTSWLDTLPFDKVVSYLPPQLANRVVGTTLDIKPRFGYLQDGSARTYIIRSNVFAHRLKNWLAIDDSVYGAYHLNTDVLRLEPHLVLLDRRQGIGSPESQRRIEEWLAEVHSADGR</sequence>
<dbReference type="Proteomes" id="UP000067711">
    <property type="component" value="Chromosome 1"/>
</dbReference>
<name>A0A1B4FX58_9BURK</name>
<evidence type="ECO:0000313" key="1">
    <source>
        <dbReference type="EMBL" id="AOJ08268.1"/>
    </source>
</evidence>
<organism evidence="1 2">
    <name type="scientific">Burkholderia mayonis</name>
    <dbReference type="NCBI Taxonomy" id="1385591"/>
    <lineage>
        <taxon>Bacteria</taxon>
        <taxon>Pseudomonadati</taxon>
        <taxon>Pseudomonadota</taxon>
        <taxon>Betaproteobacteria</taxon>
        <taxon>Burkholderiales</taxon>
        <taxon>Burkholderiaceae</taxon>
        <taxon>Burkholderia</taxon>
        <taxon>pseudomallei group</taxon>
    </lineage>
</organism>
<gene>
    <name evidence="1" type="ORF">WS71_12365</name>
</gene>
<dbReference type="EMBL" id="CP013389">
    <property type="protein sequence ID" value="AOJ08268.1"/>
    <property type="molecule type" value="Genomic_DNA"/>
</dbReference>
<dbReference type="RefSeq" id="WP_066488641.1">
    <property type="nucleotide sequence ID" value="NZ_CP013389.1"/>
</dbReference>
<protein>
    <recommendedName>
        <fullName evidence="3">FCP1 homology domain-containing protein</fullName>
    </recommendedName>
</protein>
<evidence type="ECO:0008006" key="3">
    <source>
        <dbReference type="Google" id="ProtNLM"/>
    </source>
</evidence>
<dbReference type="Pfam" id="PF18143">
    <property type="entry name" value="HAD_SAK_2"/>
    <property type="match status" value="1"/>
</dbReference>
<reference evidence="1 2" key="1">
    <citation type="submission" date="2015-12" db="EMBL/GenBank/DDBJ databases">
        <title>Diversity of Burkholderia near neighbor genomes.</title>
        <authorList>
            <person name="Sahl J."/>
            <person name="Wagner D."/>
            <person name="Keim P."/>
        </authorList>
    </citation>
    <scope>NUCLEOTIDE SEQUENCE [LARGE SCALE GENOMIC DNA]</scope>
    <source>
        <strain evidence="1 2">BDU8</strain>
    </source>
</reference>
<evidence type="ECO:0000313" key="2">
    <source>
        <dbReference type="Proteomes" id="UP000067711"/>
    </source>
</evidence>
<dbReference type="AlphaFoldDB" id="A0A1B4FX58"/>
<proteinExistence type="predicted"/>
<accession>A0A1B4FX58</accession>